<comment type="caution">
    <text evidence="2">The sequence shown here is derived from an EMBL/GenBank/DDBJ whole genome shotgun (WGS) entry which is preliminary data.</text>
</comment>
<feature type="transmembrane region" description="Helical" evidence="1">
    <location>
        <begin position="6"/>
        <end position="24"/>
    </location>
</feature>
<dbReference type="RefSeq" id="WP_344569610.1">
    <property type="nucleotide sequence ID" value="NZ_BAAARJ010000021.1"/>
</dbReference>
<evidence type="ECO:0000256" key="1">
    <source>
        <dbReference type="SAM" id="Phobius"/>
    </source>
</evidence>
<evidence type="ECO:0000313" key="2">
    <source>
        <dbReference type="EMBL" id="GAA2632317.1"/>
    </source>
</evidence>
<feature type="transmembrane region" description="Helical" evidence="1">
    <location>
        <begin position="62"/>
        <end position="80"/>
    </location>
</feature>
<keyword evidence="1" id="KW-0812">Transmembrane</keyword>
<keyword evidence="3" id="KW-1185">Reference proteome</keyword>
<dbReference type="Proteomes" id="UP001501447">
    <property type="component" value="Unassembled WGS sequence"/>
</dbReference>
<name>A0ABP6D4P1_9ACTN</name>
<keyword evidence="1" id="KW-0472">Membrane</keyword>
<protein>
    <submittedName>
        <fullName evidence="2">GlsB/YeaQ/YmgE family stress response membrane protein</fullName>
    </submittedName>
</protein>
<proteinExistence type="predicted"/>
<evidence type="ECO:0000313" key="3">
    <source>
        <dbReference type="Proteomes" id="UP001501447"/>
    </source>
</evidence>
<sequence length="98" mass="10063">MELSDILSALVVGTLIGALGHVVLPGRQRIGLPMTFLVGIGAALGGLGIARGLGLTGTDGAAWGQLCVQVALAALGVAALDRARHHVTLPHRFRPVRR</sequence>
<dbReference type="EMBL" id="BAAARJ010000021">
    <property type="protein sequence ID" value="GAA2632317.1"/>
    <property type="molecule type" value="Genomic_DNA"/>
</dbReference>
<gene>
    <name evidence="2" type="ORF">GCM10009863_55390</name>
</gene>
<keyword evidence="1" id="KW-1133">Transmembrane helix</keyword>
<reference evidence="3" key="1">
    <citation type="journal article" date="2019" name="Int. J. Syst. Evol. Microbiol.">
        <title>The Global Catalogue of Microorganisms (GCM) 10K type strain sequencing project: providing services to taxonomists for standard genome sequencing and annotation.</title>
        <authorList>
            <consortium name="The Broad Institute Genomics Platform"/>
            <consortium name="The Broad Institute Genome Sequencing Center for Infectious Disease"/>
            <person name="Wu L."/>
            <person name="Ma J."/>
        </authorList>
    </citation>
    <scope>NUCLEOTIDE SEQUENCE [LARGE SCALE GENOMIC DNA]</scope>
    <source>
        <strain evidence="3">JCM 16373</strain>
    </source>
</reference>
<organism evidence="2 3">
    <name type="scientific">Streptomyces axinellae</name>
    <dbReference type="NCBI Taxonomy" id="552788"/>
    <lineage>
        <taxon>Bacteria</taxon>
        <taxon>Bacillati</taxon>
        <taxon>Actinomycetota</taxon>
        <taxon>Actinomycetes</taxon>
        <taxon>Kitasatosporales</taxon>
        <taxon>Streptomycetaceae</taxon>
        <taxon>Streptomyces</taxon>
    </lineage>
</organism>
<feature type="transmembrane region" description="Helical" evidence="1">
    <location>
        <begin position="31"/>
        <end position="50"/>
    </location>
</feature>
<accession>A0ABP6D4P1</accession>